<keyword evidence="4" id="KW-0862">Zinc</keyword>
<sequence>MKHNFQKLIGVFVAILLTPLFSIAQELPTDPSVKIGKLENGLTYYLKSNGLPENRIEFRLAVKAGSIQEDDDQQGLAHFTEHMLFNGTKNFEKNELINFLQKMGLEFGGDLNAYTSFDQTVYILPIPTENPKNVDDALTVLSDWASNATFDNEEIDKERGVVMEEWRLRLGAYERMRQQIWPVTLAGSRYAERLPIGKPEILENFEYDAAKRFYRDWYRPNLMGVIAVGDFDVDEMEAKIKAYFSGLKNPKNERERIYYGKPDFEGTRVAIATDDEATGNTINVNFITPGTVETENTKASFRKGLLRGLYSQMINQRLSELTKQENPPFQFSYSAYGSSYGKDKYEYTVYVSVSEGKFEEGLKAAMTENERVRRYGFTEGEFERAKAAYRNSYERQVKEADKAESWRLINRYVNHFLNEGTLLSEQQQLDLLDELLAGIQLTEINELIKGWIRDDNRTIEITAKSENEATIPTETELINIVDGVKNDNSIEPYAEEELASTLIADLPSPGKITKTEKDDVTDITHFTLSNGANVYVKPTDFKNDEIRMSAYSFGGSSLYSDDEFWSVSNAGGIANETGLGEFSSTDLRKFLTGKTASVYASIGSYQESVSGFSSIKDLETFFQMVHLKFTSFRDDKAAFNSWLNRTKNMYANYMASPDLQYQIKLQELLYDNHPRVGFPTPENFDAIDYELSKKVYLERFADASDFQFVFVGNVDMATFKPLLEQYIASLPATYSKESYKDVGIDVVEGKLDEEIYVGVDDKSQVYIMLSGDYDYNLGDNEKMNAIAEILSNKMIETLREEMGGVYGAGARASVSNYPNENFRFTISFPCKPENAEVLANAAIAEMRKIKAGEFTDEDVEKVVTASVQNFDEQIKQNRYWESMISSYLRNGNDLSEILNGKKRAEAISKDELVKLANQYLTEQNMVKVVKLPEKYKEGDLGQEIKKN</sequence>
<dbReference type="InterPro" id="IPR011765">
    <property type="entry name" value="Pept_M16_N"/>
</dbReference>
<keyword evidence="2 8" id="KW-0645">Protease</keyword>
<dbReference type="STRING" id="1267423.SAMN05216290_0822"/>
<keyword evidence="3" id="KW-0378">Hydrolase</keyword>
<comment type="similarity">
    <text evidence="1">Belongs to the peptidase M16 family.</text>
</comment>
<dbReference type="InterPro" id="IPR007863">
    <property type="entry name" value="Peptidase_M16_C"/>
</dbReference>
<evidence type="ECO:0000313" key="8">
    <source>
        <dbReference type="EMBL" id="SEV94197.1"/>
    </source>
</evidence>
<dbReference type="RefSeq" id="WP_090257139.1">
    <property type="nucleotide sequence ID" value="NZ_FOIR01000001.1"/>
</dbReference>
<gene>
    <name evidence="8" type="ORF">SAMN05216290_0822</name>
</gene>
<organism evidence="8 9">
    <name type="scientific">Roseivirga pacifica</name>
    <dbReference type="NCBI Taxonomy" id="1267423"/>
    <lineage>
        <taxon>Bacteria</taxon>
        <taxon>Pseudomonadati</taxon>
        <taxon>Bacteroidota</taxon>
        <taxon>Cytophagia</taxon>
        <taxon>Cytophagales</taxon>
        <taxon>Roseivirgaceae</taxon>
        <taxon>Roseivirga</taxon>
    </lineage>
</organism>
<evidence type="ECO:0000259" key="6">
    <source>
        <dbReference type="Pfam" id="PF00675"/>
    </source>
</evidence>
<reference evidence="9" key="1">
    <citation type="submission" date="2016-10" db="EMBL/GenBank/DDBJ databases">
        <authorList>
            <person name="Varghese N."/>
            <person name="Submissions S."/>
        </authorList>
    </citation>
    <scope>NUCLEOTIDE SEQUENCE [LARGE SCALE GENOMIC DNA]</scope>
    <source>
        <strain evidence="9">CGMCC 1.12402</strain>
    </source>
</reference>
<dbReference type="GeneID" id="99985560"/>
<dbReference type="GO" id="GO:0008237">
    <property type="term" value="F:metallopeptidase activity"/>
    <property type="evidence" value="ECO:0007669"/>
    <property type="project" value="UniProtKB-KW"/>
</dbReference>
<evidence type="ECO:0000256" key="1">
    <source>
        <dbReference type="ARBA" id="ARBA00007261"/>
    </source>
</evidence>
<keyword evidence="5" id="KW-0482">Metalloprotease</keyword>
<dbReference type="Pfam" id="PF05193">
    <property type="entry name" value="Peptidase_M16_C"/>
    <property type="match status" value="2"/>
</dbReference>
<dbReference type="Pfam" id="PF00675">
    <property type="entry name" value="Peptidase_M16"/>
    <property type="match status" value="1"/>
</dbReference>
<evidence type="ECO:0000256" key="2">
    <source>
        <dbReference type="ARBA" id="ARBA00022670"/>
    </source>
</evidence>
<keyword evidence="9" id="KW-1185">Reference proteome</keyword>
<evidence type="ECO:0000313" key="9">
    <source>
        <dbReference type="Proteomes" id="UP000199437"/>
    </source>
</evidence>
<dbReference type="SUPFAM" id="SSF63411">
    <property type="entry name" value="LuxS/MPP-like metallohydrolase"/>
    <property type="match status" value="4"/>
</dbReference>
<dbReference type="GO" id="GO:0046872">
    <property type="term" value="F:metal ion binding"/>
    <property type="evidence" value="ECO:0007669"/>
    <property type="project" value="InterPro"/>
</dbReference>
<feature type="domain" description="Peptidase M16 N-terminal" evidence="6">
    <location>
        <begin position="57"/>
        <end position="165"/>
    </location>
</feature>
<evidence type="ECO:0000259" key="7">
    <source>
        <dbReference type="Pfam" id="PF05193"/>
    </source>
</evidence>
<evidence type="ECO:0000256" key="4">
    <source>
        <dbReference type="ARBA" id="ARBA00022833"/>
    </source>
</evidence>
<dbReference type="PANTHER" id="PTHR43690">
    <property type="entry name" value="NARDILYSIN"/>
    <property type="match status" value="1"/>
</dbReference>
<feature type="domain" description="Peptidase M16 C-terminal" evidence="7">
    <location>
        <begin position="697"/>
        <end position="864"/>
    </location>
</feature>
<feature type="domain" description="Peptidase M16 C-terminal" evidence="7">
    <location>
        <begin position="205"/>
        <end position="388"/>
    </location>
</feature>
<dbReference type="OrthoDB" id="9811314at2"/>
<proteinExistence type="inferred from homology"/>
<dbReference type="Proteomes" id="UP000199437">
    <property type="component" value="Unassembled WGS sequence"/>
</dbReference>
<protein>
    <submittedName>
        <fullName evidence="8">Zinc protease</fullName>
    </submittedName>
</protein>
<dbReference type="AlphaFoldDB" id="A0A1I0N0C0"/>
<dbReference type="Gene3D" id="3.30.830.10">
    <property type="entry name" value="Metalloenzyme, LuxS/M16 peptidase-like"/>
    <property type="match status" value="4"/>
</dbReference>
<dbReference type="InterPro" id="IPR011249">
    <property type="entry name" value="Metalloenz_LuxS/M16"/>
</dbReference>
<name>A0A1I0N0C0_9BACT</name>
<dbReference type="GO" id="GO:0006508">
    <property type="term" value="P:proteolysis"/>
    <property type="evidence" value="ECO:0007669"/>
    <property type="project" value="UniProtKB-KW"/>
</dbReference>
<dbReference type="InterPro" id="IPR050626">
    <property type="entry name" value="Peptidase_M16"/>
</dbReference>
<evidence type="ECO:0000256" key="3">
    <source>
        <dbReference type="ARBA" id="ARBA00022801"/>
    </source>
</evidence>
<accession>A0A1I0N0C0</accession>
<evidence type="ECO:0000256" key="5">
    <source>
        <dbReference type="ARBA" id="ARBA00023049"/>
    </source>
</evidence>
<dbReference type="EMBL" id="FOIR01000001">
    <property type="protein sequence ID" value="SEV94197.1"/>
    <property type="molecule type" value="Genomic_DNA"/>
</dbReference>
<dbReference type="PANTHER" id="PTHR43690:SF34">
    <property type="entry name" value="ZINC PROTEASE PQQL-LIKE"/>
    <property type="match status" value="1"/>
</dbReference>